<dbReference type="EMBL" id="KK198754">
    <property type="protein sequence ID" value="KCW86726.1"/>
    <property type="molecule type" value="Genomic_DNA"/>
</dbReference>
<accession>A0A059D8H9</accession>
<reference evidence="1" key="1">
    <citation type="submission" date="2013-07" db="EMBL/GenBank/DDBJ databases">
        <title>The genome of Eucalyptus grandis.</title>
        <authorList>
            <person name="Schmutz J."/>
            <person name="Hayes R."/>
            <person name="Myburg A."/>
            <person name="Tuskan G."/>
            <person name="Grattapaglia D."/>
            <person name="Rokhsar D.S."/>
        </authorList>
    </citation>
    <scope>NUCLEOTIDE SEQUENCE</scope>
    <source>
        <tissue evidence="1">Leaf extractions</tissue>
    </source>
</reference>
<organism evidence="1">
    <name type="scientific">Eucalyptus grandis</name>
    <name type="common">Flooded gum</name>
    <dbReference type="NCBI Taxonomy" id="71139"/>
    <lineage>
        <taxon>Eukaryota</taxon>
        <taxon>Viridiplantae</taxon>
        <taxon>Streptophyta</taxon>
        <taxon>Embryophyta</taxon>
        <taxon>Tracheophyta</taxon>
        <taxon>Spermatophyta</taxon>
        <taxon>Magnoliopsida</taxon>
        <taxon>eudicotyledons</taxon>
        <taxon>Gunneridae</taxon>
        <taxon>Pentapetalae</taxon>
        <taxon>rosids</taxon>
        <taxon>malvids</taxon>
        <taxon>Myrtales</taxon>
        <taxon>Myrtaceae</taxon>
        <taxon>Myrtoideae</taxon>
        <taxon>Eucalypteae</taxon>
        <taxon>Eucalyptus</taxon>
    </lineage>
</organism>
<evidence type="ECO:0000313" key="1">
    <source>
        <dbReference type="EMBL" id="KCW86726.1"/>
    </source>
</evidence>
<dbReference type="AlphaFoldDB" id="A0A059D8H9"/>
<dbReference type="InParanoid" id="A0A059D8H9"/>
<sequence>MSFELKVGLGDAESSMLVSTSIKRTLQSSRSLSREPHDDTDFRSVNDNLQHLQICRRKIWQLAIRLLPPSDATTQAIASARFPASLHVFPLLVGSEVWVVAVSSTQIPASRSLPRGVSKPMERECFM</sequence>
<dbReference type="Gramene" id="KCW86726">
    <property type="protein sequence ID" value="KCW86726"/>
    <property type="gene ID" value="EUGRSUZ_B03336"/>
</dbReference>
<gene>
    <name evidence="1" type="ORF">EUGRSUZ_B03336</name>
</gene>
<proteinExistence type="predicted"/>
<name>A0A059D8H9_EUCGR</name>
<protein>
    <submittedName>
        <fullName evidence="1">Uncharacterized protein</fullName>
    </submittedName>
</protein>